<proteinExistence type="predicted"/>
<dbReference type="GO" id="GO:0003682">
    <property type="term" value="F:chromatin binding"/>
    <property type="evidence" value="ECO:0007669"/>
    <property type="project" value="TreeGrafter"/>
</dbReference>
<feature type="region of interest" description="Disordered" evidence="1">
    <location>
        <begin position="1150"/>
        <end position="1227"/>
    </location>
</feature>
<dbReference type="GO" id="GO:0005634">
    <property type="term" value="C:nucleus"/>
    <property type="evidence" value="ECO:0007669"/>
    <property type="project" value="TreeGrafter"/>
</dbReference>
<dbReference type="InterPro" id="IPR056396">
    <property type="entry name" value="HEAT_SCC3-SA"/>
</dbReference>
<keyword evidence="4" id="KW-1185">Reference proteome</keyword>
<dbReference type="Pfam" id="PF21581">
    <property type="entry name" value="SCD"/>
    <property type="match status" value="1"/>
</dbReference>
<dbReference type="GO" id="GO:0008278">
    <property type="term" value="C:cohesin complex"/>
    <property type="evidence" value="ECO:0007669"/>
    <property type="project" value="TreeGrafter"/>
</dbReference>
<protein>
    <recommendedName>
        <fullName evidence="2">SCD domain-containing protein</fullName>
    </recommendedName>
</protein>
<feature type="compositionally biased region" description="Basic residues" evidence="1">
    <location>
        <begin position="89"/>
        <end position="109"/>
    </location>
</feature>
<feature type="region of interest" description="Disordered" evidence="1">
    <location>
        <begin position="967"/>
        <end position="986"/>
    </location>
</feature>
<feature type="region of interest" description="Disordered" evidence="1">
    <location>
        <begin position="315"/>
        <end position="339"/>
    </location>
</feature>
<dbReference type="Pfam" id="PF24571">
    <property type="entry name" value="HEAT_SCC3-SA"/>
    <property type="match status" value="1"/>
</dbReference>
<feature type="region of interest" description="Disordered" evidence="1">
    <location>
        <begin position="1023"/>
        <end position="1054"/>
    </location>
</feature>
<dbReference type="InterPro" id="IPR013721">
    <property type="entry name" value="STAG"/>
</dbReference>
<feature type="compositionally biased region" description="Acidic residues" evidence="1">
    <location>
        <begin position="1215"/>
        <end position="1227"/>
    </location>
</feature>
<feature type="compositionally biased region" description="Acidic residues" evidence="1">
    <location>
        <begin position="1160"/>
        <end position="1185"/>
    </location>
</feature>
<dbReference type="SUPFAM" id="SSF48371">
    <property type="entry name" value="ARM repeat"/>
    <property type="match status" value="1"/>
</dbReference>
<dbReference type="GO" id="GO:0000785">
    <property type="term" value="C:chromatin"/>
    <property type="evidence" value="ECO:0007669"/>
    <property type="project" value="TreeGrafter"/>
</dbReference>
<dbReference type="InterPro" id="IPR011989">
    <property type="entry name" value="ARM-like"/>
</dbReference>
<organism evidence="3 4">
    <name type="scientific">Aulographum hederae CBS 113979</name>
    <dbReference type="NCBI Taxonomy" id="1176131"/>
    <lineage>
        <taxon>Eukaryota</taxon>
        <taxon>Fungi</taxon>
        <taxon>Dikarya</taxon>
        <taxon>Ascomycota</taxon>
        <taxon>Pezizomycotina</taxon>
        <taxon>Dothideomycetes</taxon>
        <taxon>Pleosporomycetidae</taxon>
        <taxon>Aulographales</taxon>
        <taxon>Aulographaceae</taxon>
    </lineage>
</organism>
<dbReference type="Proteomes" id="UP000800041">
    <property type="component" value="Unassembled WGS sequence"/>
</dbReference>
<feature type="region of interest" description="Disordered" evidence="1">
    <location>
        <begin position="1"/>
        <end position="109"/>
    </location>
</feature>
<dbReference type="GO" id="GO:0007062">
    <property type="term" value="P:sister chromatid cohesion"/>
    <property type="evidence" value="ECO:0007669"/>
    <property type="project" value="UniProtKB-ARBA"/>
</dbReference>
<dbReference type="PANTHER" id="PTHR11199">
    <property type="entry name" value="STROMAL ANTIGEN"/>
    <property type="match status" value="1"/>
</dbReference>
<dbReference type="OrthoDB" id="498590at2759"/>
<dbReference type="InterPro" id="IPR016024">
    <property type="entry name" value="ARM-type_fold"/>
</dbReference>
<feature type="compositionally biased region" description="Acidic residues" evidence="1">
    <location>
        <begin position="54"/>
        <end position="85"/>
    </location>
</feature>
<dbReference type="Gene3D" id="1.25.10.10">
    <property type="entry name" value="Leucine-rich Repeat Variant"/>
    <property type="match status" value="1"/>
</dbReference>
<reference evidence="3" key="1">
    <citation type="journal article" date="2020" name="Stud. Mycol.">
        <title>101 Dothideomycetes genomes: a test case for predicting lifestyles and emergence of pathogens.</title>
        <authorList>
            <person name="Haridas S."/>
            <person name="Albert R."/>
            <person name="Binder M."/>
            <person name="Bloem J."/>
            <person name="Labutti K."/>
            <person name="Salamov A."/>
            <person name="Andreopoulos B."/>
            <person name="Baker S."/>
            <person name="Barry K."/>
            <person name="Bills G."/>
            <person name="Bluhm B."/>
            <person name="Cannon C."/>
            <person name="Castanera R."/>
            <person name="Culley D."/>
            <person name="Daum C."/>
            <person name="Ezra D."/>
            <person name="Gonzalez J."/>
            <person name="Henrissat B."/>
            <person name="Kuo A."/>
            <person name="Liang C."/>
            <person name="Lipzen A."/>
            <person name="Lutzoni F."/>
            <person name="Magnuson J."/>
            <person name="Mondo S."/>
            <person name="Nolan M."/>
            <person name="Ohm R."/>
            <person name="Pangilinan J."/>
            <person name="Park H.-J."/>
            <person name="Ramirez L."/>
            <person name="Alfaro M."/>
            <person name="Sun H."/>
            <person name="Tritt A."/>
            <person name="Yoshinaga Y."/>
            <person name="Zwiers L.-H."/>
            <person name="Turgeon B."/>
            <person name="Goodwin S."/>
            <person name="Spatafora J."/>
            <person name="Crous P."/>
            <person name="Grigoriev I."/>
        </authorList>
    </citation>
    <scope>NUCLEOTIDE SEQUENCE</scope>
    <source>
        <strain evidence="3">CBS 113979</strain>
    </source>
</reference>
<gene>
    <name evidence="3" type="ORF">K402DRAFT_467669</name>
</gene>
<dbReference type="InterPro" id="IPR020839">
    <property type="entry name" value="SCD"/>
</dbReference>
<feature type="compositionally biased region" description="Acidic residues" evidence="1">
    <location>
        <begin position="1026"/>
        <end position="1051"/>
    </location>
</feature>
<evidence type="ECO:0000259" key="2">
    <source>
        <dbReference type="PROSITE" id="PS51425"/>
    </source>
</evidence>
<feature type="region of interest" description="Disordered" evidence="1">
    <location>
        <begin position="832"/>
        <end position="854"/>
    </location>
</feature>
<feature type="compositionally biased region" description="Basic residues" evidence="1">
    <location>
        <begin position="21"/>
        <end position="30"/>
    </location>
</feature>
<dbReference type="Pfam" id="PF08514">
    <property type="entry name" value="STAG"/>
    <property type="match status" value="1"/>
</dbReference>
<dbReference type="PROSITE" id="PS51425">
    <property type="entry name" value="SCD"/>
    <property type="match status" value="1"/>
</dbReference>
<dbReference type="PANTHER" id="PTHR11199:SF0">
    <property type="entry name" value="LD34181P-RELATED"/>
    <property type="match status" value="1"/>
</dbReference>
<accession>A0A6G1GKH1</accession>
<dbReference type="EMBL" id="ML977203">
    <property type="protein sequence ID" value="KAF1981259.1"/>
    <property type="molecule type" value="Genomic_DNA"/>
</dbReference>
<name>A0A6G1GKH1_9PEZI</name>
<evidence type="ECO:0000313" key="3">
    <source>
        <dbReference type="EMBL" id="KAF1981259.1"/>
    </source>
</evidence>
<evidence type="ECO:0000256" key="1">
    <source>
        <dbReference type="SAM" id="MobiDB-lite"/>
    </source>
</evidence>
<sequence length="1227" mass="136270">MPARLSSMEISEPESDAQHGATRRKSGRVVKKPELFATRSSPTGSVKRKRSQNDDDDDNNDADDQVQDASDEDAESEEGEPDEEEMREKKRKAKKKAAANRKPAAKKVKANGEMHLAIRAVAKPKKPRRAKPTKSTKSTAAGVNVEDAGVLYNEVFVNGKDLDDVVGEWLQRFGAGDAAALSEIFNFILRAAGCNHQVDEHITEDPDHFTDKLTDIQDEYQAQNITEYPLIGKGRNAHNFKSSLEGFFDSFIRTLAASSHLYDEPAVMENILAWTATMSSAGNRPFRHTATVVSLAIVTALCNLAKDLIESSATTLRQSEGEKKRKTANKKRVSEMDDKVKKATEMQDTLDGYINNWFDTVFVHRYRDIDPRIRVDCVQALSTWIMTHPDLFFEGQYLRYLGWILCDTNQATRLEAVKQLHHMFEDKDKLPGLKTFTERFRARMVEMATRDSEYSVRAASVELLDTLREAGLLEPDDIDAVGRLIFDFEQRVRKAVVPFFAANIQELYESKLEELGGEDAIGEAIPEPDEENYDSPRLEWLKLKSLVEMLESYDAEEQMEPIQADQAPGGGDYNIIATELETRLALAAELLYEQIEEIRKWEVLAGYVLYDHSQATQNGTAAADTESQLKAECHLDGRQSVMLLEVLSAAVKLSLTKTVEAGSDKKAKKTKAQQRQDAETQETSALHLAVLIPQLLKKFGEQPDAASAVLRLERVLNLDVFQELRQDNTTYSAMLDEMNKQFSSHSNENVLAEVSKAILHAKSYEDLGEVTEGKVQSLWEDTTNTFHTLTRSSSDTLTVRGSLNSNVLKAVSGTILRLSNLSRVSDPLEALEASPPRAAKAGRSKKSQRPADDDKSAIDILCELVLRGLSSSDSTDLDEDDAALEDAICVNACECISFYFLWVILSWKSLVESGNTIPDEVLDTIAGRRDRYVANMTQVLNGRRGADDVRMSVAGFLLDLHTTFTTLRHTSPPKGKSASQEQDEPNEDYKALVLPLDVKQTQIPLLQTLIAAENAFAKKTGKSLEDVADDDDPIDPDDDPVFDDDDADDQDEHAQMQKLKSKLAAEQRLCELAGKIVLAIMAGVVDVPPEDRQKGGYVGPVRKRLERNKTRLGQNYRAVVGYFDDVKKTGGRKKAVGTGAAKGKKSALSAKKKAARSEELVVEDDIEDEGMADADADADENENDEDALRREGLVAEDENADADEEAREESTAVEQQEEEEVESVLGD</sequence>
<dbReference type="AlphaFoldDB" id="A0A6G1GKH1"/>
<evidence type="ECO:0000313" key="4">
    <source>
        <dbReference type="Proteomes" id="UP000800041"/>
    </source>
</evidence>
<dbReference type="InterPro" id="IPR039662">
    <property type="entry name" value="Cohesin_Scc3/SA"/>
</dbReference>
<feature type="compositionally biased region" description="Acidic residues" evidence="1">
    <location>
        <begin position="1194"/>
        <end position="1207"/>
    </location>
</feature>
<feature type="domain" description="SCD" evidence="2">
    <location>
        <begin position="362"/>
        <end position="447"/>
    </location>
</feature>